<dbReference type="GO" id="GO:0004386">
    <property type="term" value="F:helicase activity"/>
    <property type="evidence" value="ECO:0007669"/>
    <property type="project" value="UniProtKB-KW"/>
</dbReference>
<dbReference type="Proteomes" id="UP000321175">
    <property type="component" value="Unassembled WGS sequence"/>
</dbReference>
<dbReference type="InterPro" id="IPR000212">
    <property type="entry name" value="DNA_helicase_UvrD/REP"/>
</dbReference>
<dbReference type="Pfam" id="PF13245">
    <property type="entry name" value="AAA_19"/>
    <property type="match status" value="1"/>
</dbReference>
<evidence type="ECO:0000256" key="1">
    <source>
        <dbReference type="ARBA" id="ARBA00022741"/>
    </source>
</evidence>
<protein>
    <submittedName>
        <fullName evidence="7">DNA helicase</fullName>
    </submittedName>
</protein>
<organism evidence="7 8">
    <name type="scientific">Enterococcus mundtii</name>
    <dbReference type="NCBI Taxonomy" id="53346"/>
    <lineage>
        <taxon>Bacteria</taxon>
        <taxon>Bacillati</taxon>
        <taxon>Bacillota</taxon>
        <taxon>Bacilli</taxon>
        <taxon>Lactobacillales</taxon>
        <taxon>Enterococcaceae</taxon>
        <taxon>Enterococcus</taxon>
    </lineage>
</organism>
<keyword evidence="1 5" id="KW-0547">Nucleotide-binding</keyword>
<dbReference type="SUPFAM" id="SSF52540">
    <property type="entry name" value="P-loop containing nucleoside triphosphate hydrolases"/>
    <property type="match status" value="2"/>
</dbReference>
<accession>A0ABQ0VDP5</accession>
<dbReference type="PANTHER" id="PTHR11070:SF3">
    <property type="entry name" value="DNA 3'-5' HELICASE"/>
    <property type="match status" value="1"/>
</dbReference>
<dbReference type="InterPro" id="IPR014016">
    <property type="entry name" value="UvrD-like_ATP-bd"/>
</dbReference>
<dbReference type="InterPro" id="IPR027417">
    <property type="entry name" value="P-loop_NTPase"/>
</dbReference>
<feature type="binding site" evidence="5">
    <location>
        <begin position="27"/>
        <end position="34"/>
    </location>
    <ligand>
        <name>ATP</name>
        <dbReference type="ChEBI" id="CHEBI:30616"/>
    </ligand>
</feature>
<evidence type="ECO:0000256" key="3">
    <source>
        <dbReference type="ARBA" id="ARBA00022806"/>
    </source>
</evidence>
<keyword evidence="4 5" id="KW-0067">ATP-binding</keyword>
<evidence type="ECO:0000256" key="2">
    <source>
        <dbReference type="ARBA" id="ARBA00022801"/>
    </source>
</evidence>
<dbReference type="PROSITE" id="PS51198">
    <property type="entry name" value="UVRD_HELICASE_ATP_BIND"/>
    <property type="match status" value="1"/>
</dbReference>
<dbReference type="EMBL" id="BJWA01000012">
    <property type="protein sequence ID" value="GEL80649.1"/>
    <property type="molecule type" value="Genomic_DNA"/>
</dbReference>
<evidence type="ECO:0000256" key="4">
    <source>
        <dbReference type="ARBA" id="ARBA00022840"/>
    </source>
</evidence>
<comment type="caution">
    <text evidence="7">The sequence shown here is derived from an EMBL/GenBank/DDBJ whole genome shotgun (WGS) entry which is preliminary data.</text>
</comment>
<evidence type="ECO:0000313" key="7">
    <source>
        <dbReference type="EMBL" id="GEL80649.1"/>
    </source>
</evidence>
<keyword evidence="2 5" id="KW-0378">Hydrolase</keyword>
<evidence type="ECO:0000256" key="5">
    <source>
        <dbReference type="PROSITE-ProRule" id="PRU00560"/>
    </source>
</evidence>
<gene>
    <name evidence="7" type="ORF">EMU01_17930</name>
</gene>
<keyword evidence="8" id="KW-1185">Reference proteome</keyword>
<reference evidence="7 8" key="1">
    <citation type="submission" date="2019-07" db="EMBL/GenBank/DDBJ databases">
        <title>Whole genome shotgun sequence of Enterococcus mundtii NBRC 100490.</title>
        <authorList>
            <person name="Hosoyama A."/>
            <person name="Uohara A."/>
            <person name="Ohji S."/>
            <person name="Ichikawa N."/>
        </authorList>
    </citation>
    <scope>NUCLEOTIDE SEQUENCE [LARGE SCALE GENOMIC DNA]</scope>
    <source>
        <strain evidence="7 8">NBRC 100490</strain>
    </source>
</reference>
<feature type="domain" description="UvrD-like helicase ATP-binding" evidence="6">
    <location>
        <begin position="6"/>
        <end position="259"/>
    </location>
</feature>
<evidence type="ECO:0000313" key="8">
    <source>
        <dbReference type="Proteomes" id="UP000321175"/>
    </source>
</evidence>
<proteinExistence type="predicted"/>
<name>A0ABQ0VDP5_ENTMU</name>
<sequence>MVEKSLEVEVESALNCIENKENFILTGGAGSGKTYSLISLIEQIGLIYPQKSMACITYTNNAVGEIRSRITNDKLWVSTIHEFIWNMICRFQKEIKETLVELINDSSDERKMFKKPREFDESDEIDVNYFKRNKIIYDEYYNLNSDKESKISHDHILVLAERMFKKYRKLSDILKDSFNYIFVDEYQDTSPLIKEILLTHVRKNSKKDFVVGFFGDSMQAIYDTGVGSIEDESVRRISKVQNRRNPQTVITLTNKLRTDEIEQVPSNDISAPNMKFGRVIEGTTKFVFGETLDTLEEMRHNTFFSNWDFKDGKTVKELWLTHKLNAEKAGFQNLYELYDSDLIFELITKINKKVNNGNIDPDFKTFEMIASEAQIPKGRGVLLLEVIRMHKVYSNLYSSLASRSWEQVVEIYIDKDSLLSYKYNGLTGQFEVGSKRDIILRKLDIVYELLELYHAKKYNSFLRTAKISIEKHDQKVLLNKKMNELSESAKRTIGDVILTADDFLPIRDEIFNNFINGKGHYQWNRIKNLPFEEYTNSIMYQKEFLPFGTQHSVKGSEYDNVLVVLDNGKWNKYDFRTLFNAGSTNESVKQRSAKLFYVCCTRAKRNLVVFMPTQNSDIISKAIELFGEDSVFDGDKLI</sequence>
<dbReference type="RefSeq" id="WP_071866917.1">
    <property type="nucleotide sequence ID" value="NZ_BJWA01000012.1"/>
</dbReference>
<dbReference type="PANTHER" id="PTHR11070">
    <property type="entry name" value="UVRD / RECB / PCRA DNA HELICASE FAMILY MEMBER"/>
    <property type="match status" value="1"/>
</dbReference>
<dbReference type="Gene3D" id="3.40.50.300">
    <property type="entry name" value="P-loop containing nucleotide triphosphate hydrolases"/>
    <property type="match status" value="2"/>
</dbReference>
<dbReference type="GeneID" id="61000247"/>
<keyword evidence="3 5" id="KW-0347">Helicase</keyword>
<evidence type="ECO:0000259" key="6">
    <source>
        <dbReference type="PROSITE" id="PS51198"/>
    </source>
</evidence>